<comment type="caution">
    <text evidence="1">The sequence shown here is derived from an EMBL/GenBank/DDBJ whole genome shotgun (WGS) entry which is preliminary data.</text>
</comment>
<dbReference type="Proteomes" id="UP000236370">
    <property type="component" value="Unassembled WGS sequence"/>
</dbReference>
<dbReference type="EMBL" id="NBAG03000221">
    <property type="protein sequence ID" value="PNI77114.1"/>
    <property type="molecule type" value="Genomic_DNA"/>
</dbReference>
<sequence length="49" mass="5469">MGEPGFFVTGDRAGGRSWCLRRVGMSAGWLLLEDGCEGCYELDWSNRKV</sequence>
<proteinExistence type="predicted"/>
<dbReference type="AlphaFoldDB" id="A0A2J8NZC0"/>
<gene>
    <name evidence="1" type="ORF">CK820_G0007114</name>
</gene>
<reference evidence="1 2" key="1">
    <citation type="submission" date="2017-12" db="EMBL/GenBank/DDBJ databases">
        <title>High-resolution comparative analysis of great ape genomes.</title>
        <authorList>
            <person name="Pollen A."/>
            <person name="Hastie A."/>
            <person name="Hormozdiari F."/>
            <person name="Dougherty M."/>
            <person name="Liu R."/>
            <person name="Chaisson M."/>
            <person name="Hoppe E."/>
            <person name="Hill C."/>
            <person name="Pang A."/>
            <person name="Hillier L."/>
            <person name="Baker C."/>
            <person name="Armstrong J."/>
            <person name="Shendure J."/>
            <person name="Paten B."/>
            <person name="Wilson R."/>
            <person name="Chao H."/>
            <person name="Schneider V."/>
            <person name="Ventura M."/>
            <person name="Kronenberg Z."/>
            <person name="Murali S."/>
            <person name="Gordon D."/>
            <person name="Cantsilieris S."/>
            <person name="Munson K."/>
            <person name="Nelson B."/>
            <person name="Raja A."/>
            <person name="Underwood J."/>
            <person name="Diekhans M."/>
            <person name="Fiddes I."/>
            <person name="Haussler D."/>
            <person name="Eichler E."/>
        </authorList>
    </citation>
    <scope>NUCLEOTIDE SEQUENCE [LARGE SCALE GENOMIC DNA]</scope>
    <source>
        <strain evidence="1">Yerkes chimp pedigree #C0471</strain>
    </source>
</reference>
<evidence type="ECO:0000313" key="2">
    <source>
        <dbReference type="Proteomes" id="UP000236370"/>
    </source>
</evidence>
<accession>A0A2J8NZC0</accession>
<organism evidence="1 2">
    <name type="scientific">Pan troglodytes</name>
    <name type="common">Chimpanzee</name>
    <dbReference type="NCBI Taxonomy" id="9598"/>
    <lineage>
        <taxon>Eukaryota</taxon>
        <taxon>Metazoa</taxon>
        <taxon>Chordata</taxon>
        <taxon>Craniata</taxon>
        <taxon>Vertebrata</taxon>
        <taxon>Euteleostomi</taxon>
        <taxon>Mammalia</taxon>
        <taxon>Eutheria</taxon>
        <taxon>Euarchontoglires</taxon>
        <taxon>Primates</taxon>
        <taxon>Haplorrhini</taxon>
        <taxon>Catarrhini</taxon>
        <taxon>Hominidae</taxon>
        <taxon>Pan</taxon>
    </lineage>
</organism>
<protein>
    <submittedName>
        <fullName evidence="1">RNF8 isoform 2</fullName>
    </submittedName>
</protein>
<name>A0A2J8NZC0_PANTR</name>
<evidence type="ECO:0000313" key="1">
    <source>
        <dbReference type="EMBL" id="PNI77114.1"/>
    </source>
</evidence>